<proteinExistence type="inferred from homology"/>
<evidence type="ECO:0000256" key="7">
    <source>
        <dbReference type="ARBA" id="ARBA00023185"/>
    </source>
</evidence>
<dbReference type="STRING" id="578458.D8QLS2"/>
<dbReference type="eggNOG" id="ENOG502QS8Y">
    <property type="taxonomic scope" value="Eukaryota"/>
</dbReference>
<dbReference type="Pfam" id="PF22244">
    <property type="entry name" value="GCE_fung"/>
    <property type="match status" value="1"/>
</dbReference>
<evidence type="ECO:0000256" key="1">
    <source>
        <dbReference type="ARBA" id="ARBA00004613"/>
    </source>
</evidence>
<dbReference type="HOGENOM" id="CLU_028869_1_1_1"/>
<accession>D8QLS2</accession>
<evidence type="ECO:0000256" key="5">
    <source>
        <dbReference type="ARBA" id="ARBA00022729"/>
    </source>
</evidence>
<dbReference type="KEGG" id="scm:SCHCO_02517462"/>
<dbReference type="Proteomes" id="UP000007431">
    <property type="component" value="Unassembled WGS sequence"/>
</dbReference>
<dbReference type="AlphaFoldDB" id="D8QLS2"/>
<comment type="catalytic activity">
    <reaction evidence="8">
        <text>a 4-O-methyl-alpha-D-glucuronosyl ester derivative + H2O = 4-O-methyl-alpha-D-glucuronate derivative + an alcohol + H(+)</text>
        <dbReference type="Rhea" id="RHEA:67452"/>
        <dbReference type="ChEBI" id="CHEBI:15377"/>
        <dbReference type="ChEBI" id="CHEBI:15378"/>
        <dbReference type="ChEBI" id="CHEBI:30879"/>
        <dbReference type="ChEBI" id="CHEBI:171667"/>
        <dbReference type="ChEBI" id="CHEBI:171668"/>
        <dbReference type="EC" id="3.1.1.117"/>
    </reaction>
    <physiologicalReaction direction="left-to-right" evidence="8">
        <dbReference type="Rhea" id="RHEA:67453"/>
    </physiologicalReaction>
</comment>
<dbReference type="SUPFAM" id="SSF53474">
    <property type="entry name" value="alpha/beta-Hydrolases"/>
    <property type="match status" value="1"/>
</dbReference>
<feature type="non-terminal residue" evidence="11">
    <location>
        <position position="1"/>
    </location>
</feature>
<keyword evidence="3" id="KW-0719">Serine esterase</keyword>
<evidence type="ECO:0000256" key="3">
    <source>
        <dbReference type="ARBA" id="ARBA00022487"/>
    </source>
</evidence>
<evidence type="ECO:0000256" key="2">
    <source>
        <dbReference type="ARBA" id="ARBA00010092"/>
    </source>
</evidence>
<organism evidence="12">
    <name type="scientific">Schizophyllum commune (strain H4-8 / FGSC 9210)</name>
    <name type="common">Split gill fungus</name>
    <dbReference type="NCBI Taxonomy" id="578458"/>
    <lineage>
        <taxon>Eukaryota</taxon>
        <taxon>Fungi</taxon>
        <taxon>Dikarya</taxon>
        <taxon>Basidiomycota</taxon>
        <taxon>Agaricomycotina</taxon>
        <taxon>Agaricomycetes</taxon>
        <taxon>Agaricomycetidae</taxon>
        <taxon>Agaricales</taxon>
        <taxon>Schizophyllaceae</taxon>
        <taxon>Schizophyllum</taxon>
    </lineage>
</organism>
<reference evidence="11 12" key="1">
    <citation type="journal article" date="2010" name="Nat. Biotechnol.">
        <title>Genome sequence of the model mushroom Schizophyllum commune.</title>
        <authorList>
            <person name="Ohm R.A."/>
            <person name="de Jong J.F."/>
            <person name="Lugones L.G."/>
            <person name="Aerts A."/>
            <person name="Kothe E."/>
            <person name="Stajich J.E."/>
            <person name="de Vries R.P."/>
            <person name="Record E."/>
            <person name="Levasseur A."/>
            <person name="Baker S.E."/>
            <person name="Bartholomew K.A."/>
            <person name="Coutinho P.M."/>
            <person name="Erdmann S."/>
            <person name="Fowler T.J."/>
            <person name="Gathman A.C."/>
            <person name="Lombard V."/>
            <person name="Henrissat B."/>
            <person name="Knabe N."/>
            <person name="Kuees U."/>
            <person name="Lilly W.W."/>
            <person name="Lindquist E."/>
            <person name="Lucas S."/>
            <person name="Magnuson J.K."/>
            <person name="Piumi F."/>
            <person name="Raudaskoski M."/>
            <person name="Salamov A."/>
            <person name="Schmutz J."/>
            <person name="Schwarze F.W.M.R."/>
            <person name="vanKuyk P.A."/>
            <person name="Horton J.S."/>
            <person name="Grigoriev I.V."/>
            <person name="Woesten H.A.B."/>
        </authorList>
    </citation>
    <scope>NUCLEOTIDE SEQUENCE [LARGE SCALE GENOMIC DNA]</scope>
    <source>
        <strain evidence="12">H4-8 / FGSC 9210</strain>
    </source>
</reference>
<sequence>ARAQCAELPSTLPGVDDLDALNTLPDPFTFYNGTPLSSVDDWACRQQEIKQLVQHYFYGYLPDTSDEANPPLQTVTAKLSSGWQGQTLAITIASGSKSASFNATLTLPSGASADAPVPAIITLGGFGPSATGAAAVSFDAASVAYDGPLKTGAFWDLYEGDIGVLAAWGWGFSKIIDALEAAVPEVDIERIAVSGCSRYGKAALAAGFFDERVTLTVPMSSGLMGMAPFRFQYEENGANEQLSDMDDTSSSWPDDTLVSFRNDPARLPVDSNFITAGVAPRALIWDEGTTDYWTNPEGTAAVTFPATLALYEWLGAGDNVGIALRNSGHCDPSGNTNVADFINKVFFGTETDRDYHDISP</sequence>
<dbReference type="EMBL" id="GL377319">
    <property type="protein sequence ID" value="EFI91076.1"/>
    <property type="molecule type" value="Genomic_DNA"/>
</dbReference>
<name>D8QLS2_SCHCM</name>
<keyword evidence="6" id="KW-0378">Hydrolase</keyword>
<dbReference type="GO" id="GO:0052689">
    <property type="term" value="F:carboxylic ester hydrolase activity"/>
    <property type="evidence" value="ECO:0007669"/>
    <property type="project" value="UniProtKB-KW"/>
</dbReference>
<dbReference type="InterPro" id="IPR054579">
    <property type="entry name" value="GCE-like_dom"/>
</dbReference>
<keyword evidence="4" id="KW-0964">Secreted</keyword>
<feature type="domain" description="4-O-methyl-glucuronoyl methylesterase-like" evidence="10">
    <location>
        <begin position="90"/>
        <end position="315"/>
    </location>
</feature>
<dbReference type="EC" id="3.1.1.117" evidence="9"/>
<dbReference type="OrthoDB" id="3781271at2759"/>
<evidence type="ECO:0000256" key="6">
    <source>
        <dbReference type="ARBA" id="ARBA00022801"/>
    </source>
</evidence>
<comment type="similarity">
    <text evidence="2">Belongs to the carbohydrate esterase 15 (CE15) family.</text>
</comment>
<evidence type="ECO:0000313" key="11">
    <source>
        <dbReference type="EMBL" id="EFI91076.1"/>
    </source>
</evidence>
<dbReference type="InParanoid" id="D8QLS2"/>
<evidence type="ECO:0000256" key="8">
    <source>
        <dbReference type="ARBA" id="ARBA00024511"/>
    </source>
</evidence>
<dbReference type="VEuPathDB" id="FungiDB:SCHCODRAFT_02517462"/>
<evidence type="ECO:0000256" key="9">
    <source>
        <dbReference type="ARBA" id="ARBA00026105"/>
    </source>
</evidence>
<dbReference type="OMA" id="HPEAYPW"/>
<evidence type="ECO:0000259" key="10">
    <source>
        <dbReference type="Pfam" id="PF22244"/>
    </source>
</evidence>
<dbReference type="Gene3D" id="3.40.50.1820">
    <property type="entry name" value="alpha/beta hydrolase"/>
    <property type="match status" value="1"/>
</dbReference>
<dbReference type="GO" id="GO:0046274">
    <property type="term" value="P:lignin catabolic process"/>
    <property type="evidence" value="ECO:0007669"/>
    <property type="project" value="UniProtKB-KW"/>
</dbReference>
<keyword evidence="5" id="KW-0732">Signal</keyword>
<comment type="subcellular location">
    <subcellularLocation>
        <location evidence="1">Secreted</location>
    </subcellularLocation>
</comment>
<gene>
    <name evidence="11" type="ORF">SCHCODRAFT_31907</name>
</gene>
<dbReference type="InterPro" id="IPR029058">
    <property type="entry name" value="AB_hydrolase_fold"/>
</dbReference>
<protein>
    <recommendedName>
        <fullName evidence="9">(4-O-methyl)-D-glucuronate--lignin esterase</fullName>
        <ecNumber evidence="9">3.1.1.117</ecNumber>
    </recommendedName>
</protein>
<evidence type="ECO:0000313" key="12">
    <source>
        <dbReference type="Proteomes" id="UP000007431"/>
    </source>
</evidence>
<dbReference type="GeneID" id="9588660"/>
<keyword evidence="7" id="KW-0439">Lignin degradation</keyword>
<keyword evidence="12" id="KW-1185">Reference proteome</keyword>
<evidence type="ECO:0000256" key="4">
    <source>
        <dbReference type="ARBA" id="ARBA00022525"/>
    </source>
</evidence>
<feature type="non-terminal residue" evidence="11">
    <location>
        <position position="360"/>
    </location>
</feature>
<dbReference type="GO" id="GO:0005576">
    <property type="term" value="C:extracellular region"/>
    <property type="evidence" value="ECO:0007669"/>
    <property type="project" value="UniProtKB-SubCell"/>
</dbReference>